<comment type="caution">
    <text evidence="12">The sequence shown here is derived from an EMBL/GenBank/DDBJ whole genome shotgun (WGS) entry which is preliminary data.</text>
</comment>
<evidence type="ECO:0000256" key="3">
    <source>
        <dbReference type="ARBA" id="ARBA00013236"/>
    </source>
</evidence>
<evidence type="ECO:0000256" key="2">
    <source>
        <dbReference type="ARBA" id="ARBA00010897"/>
    </source>
</evidence>
<evidence type="ECO:0000256" key="9">
    <source>
        <dbReference type="RuleBase" id="RU365100"/>
    </source>
</evidence>
<evidence type="ECO:0000256" key="4">
    <source>
        <dbReference type="ARBA" id="ARBA00022553"/>
    </source>
</evidence>
<dbReference type="Gene3D" id="3.20.140.10">
    <property type="entry name" value="nicotinate phosphoribosyltransferase"/>
    <property type="match status" value="1"/>
</dbReference>
<dbReference type="PANTHER" id="PTHR11098:SF8">
    <property type="entry name" value="NICOTINATE PHOSPHORIBOSYLTRANSFERASE PNCB1"/>
    <property type="match status" value="1"/>
</dbReference>
<dbReference type="PIRSF" id="PIRSF000484">
    <property type="entry name" value="NAPRT"/>
    <property type="match status" value="1"/>
</dbReference>
<keyword evidence="6 9" id="KW-0662">Pyridine nucleotide biosynthesis</keyword>
<keyword evidence="13" id="KW-1185">Reference proteome</keyword>
<dbReference type="GO" id="GO:0004516">
    <property type="term" value="F:nicotinate phosphoribosyltransferase activity"/>
    <property type="evidence" value="ECO:0007669"/>
    <property type="project" value="UniProtKB-UniRule"/>
</dbReference>
<evidence type="ECO:0000259" key="10">
    <source>
        <dbReference type="Pfam" id="PF04095"/>
    </source>
</evidence>
<comment type="PTM">
    <text evidence="9">Transiently phosphorylated on a His residue during the reaction cycle. Phosphorylation strongly increases the affinity for substrates and increases the rate of nicotinate D-ribonucleotide production. Dephosphorylation regenerates the low-affinity form of the enzyme, leading to product release.</text>
</comment>
<evidence type="ECO:0000256" key="8">
    <source>
        <dbReference type="ARBA" id="ARBA00048668"/>
    </source>
</evidence>
<dbReference type="Gene3D" id="3.20.20.70">
    <property type="entry name" value="Aldolase class I"/>
    <property type="match status" value="1"/>
</dbReference>
<evidence type="ECO:0000256" key="7">
    <source>
        <dbReference type="ARBA" id="ARBA00022679"/>
    </source>
</evidence>
<feature type="domain" description="Nicotinate/nicotinamide phosphoribosyltransferase" evidence="10">
    <location>
        <begin position="193"/>
        <end position="382"/>
    </location>
</feature>
<dbReference type="InterPro" id="IPR006405">
    <property type="entry name" value="Nic_PRibTrfase_pncB"/>
</dbReference>
<proteinExistence type="inferred from homology"/>
<comment type="function">
    <text evidence="9">Catalyzes the first step in the biosynthesis of NAD from nicotinic acid, the ATP-dependent synthesis of beta-nicotinate D-ribonucleotide from nicotinate and 5-phospho-D-ribose 1-phosphate.</text>
</comment>
<evidence type="ECO:0000259" key="11">
    <source>
        <dbReference type="Pfam" id="PF17767"/>
    </source>
</evidence>
<dbReference type="InterPro" id="IPR040727">
    <property type="entry name" value="NAPRTase_N"/>
</dbReference>
<dbReference type="AlphaFoldDB" id="A0A3M8K964"/>
<gene>
    <name evidence="12" type="ORF">C5L39_05045</name>
</gene>
<dbReference type="Proteomes" id="UP000266975">
    <property type="component" value="Unassembled WGS sequence"/>
</dbReference>
<evidence type="ECO:0000313" key="12">
    <source>
        <dbReference type="EMBL" id="RNE49700.1"/>
    </source>
</evidence>
<protein>
    <recommendedName>
        <fullName evidence="3 9">Nicotinate phosphoribosyltransferase</fullName>
        <ecNumber evidence="3 9">6.3.4.21</ecNumber>
    </recommendedName>
</protein>
<keyword evidence="4" id="KW-0597">Phosphoprotein</keyword>
<dbReference type="UniPathway" id="UPA00253">
    <property type="reaction ID" value="UER00457"/>
</dbReference>
<dbReference type="InterPro" id="IPR036068">
    <property type="entry name" value="Nicotinate_pribotase-like_C"/>
</dbReference>
<dbReference type="SUPFAM" id="SSF51690">
    <property type="entry name" value="Nicotinate/Quinolinate PRTase C-terminal domain-like"/>
    <property type="match status" value="1"/>
</dbReference>
<dbReference type="Pfam" id="PF17767">
    <property type="entry name" value="NAPRTase_N"/>
    <property type="match status" value="1"/>
</dbReference>
<evidence type="ECO:0000313" key="13">
    <source>
        <dbReference type="Proteomes" id="UP000266975"/>
    </source>
</evidence>
<name>A0A3M8K964_9CORY</name>
<comment type="catalytic activity">
    <reaction evidence="8 9">
        <text>5-phospho-alpha-D-ribose 1-diphosphate + nicotinate + ATP + H2O = nicotinate beta-D-ribonucleotide + ADP + phosphate + diphosphate</text>
        <dbReference type="Rhea" id="RHEA:36163"/>
        <dbReference type="ChEBI" id="CHEBI:15377"/>
        <dbReference type="ChEBI" id="CHEBI:30616"/>
        <dbReference type="ChEBI" id="CHEBI:32544"/>
        <dbReference type="ChEBI" id="CHEBI:33019"/>
        <dbReference type="ChEBI" id="CHEBI:43474"/>
        <dbReference type="ChEBI" id="CHEBI:57502"/>
        <dbReference type="ChEBI" id="CHEBI:58017"/>
        <dbReference type="ChEBI" id="CHEBI:456216"/>
        <dbReference type="EC" id="6.3.4.21"/>
    </reaction>
</comment>
<keyword evidence="12" id="KW-0328">Glycosyltransferase</keyword>
<dbReference type="InterPro" id="IPR041525">
    <property type="entry name" value="N/Namide_PRibTrfase"/>
</dbReference>
<dbReference type="NCBIfam" id="NF009131">
    <property type="entry name" value="PRK12484.1"/>
    <property type="match status" value="1"/>
</dbReference>
<feature type="domain" description="Nicotinate phosphoribosyltransferase N-terminal" evidence="11">
    <location>
        <begin position="52"/>
        <end position="173"/>
    </location>
</feature>
<accession>A0A3M8K964</accession>
<evidence type="ECO:0000256" key="6">
    <source>
        <dbReference type="ARBA" id="ARBA00022642"/>
    </source>
</evidence>
<keyword evidence="7 9" id="KW-0808">Transferase</keyword>
<dbReference type="PANTHER" id="PTHR11098">
    <property type="entry name" value="NICOTINATE PHOSPHORIBOSYLTRANSFERASE"/>
    <property type="match status" value="1"/>
</dbReference>
<dbReference type="GO" id="GO:0016757">
    <property type="term" value="F:glycosyltransferase activity"/>
    <property type="evidence" value="ECO:0007669"/>
    <property type="project" value="UniProtKB-KW"/>
</dbReference>
<dbReference type="InterPro" id="IPR013785">
    <property type="entry name" value="Aldolase_TIM"/>
</dbReference>
<reference evidence="12 13" key="1">
    <citation type="submission" date="2018-02" db="EMBL/GenBank/DDBJ databases">
        <title>Corynebacterium alimpuense sp. nov., a marine obligate actinomycete isolated from sediments of Valparaiso bay, Chile.</title>
        <authorList>
            <person name="Claverias F."/>
            <person name="Gonzales-Siles L."/>
            <person name="Salva-Serra F."/>
            <person name="Inganaes E."/>
            <person name="Molin K."/>
            <person name="Cumsille A."/>
            <person name="Undabarrena A."/>
            <person name="Couve E."/>
            <person name="Moore E.R.B."/>
            <person name="Gomila M."/>
            <person name="Camara B."/>
        </authorList>
    </citation>
    <scope>NUCLEOTIDE SEQUENCE [LARGE SCALE GENOMIC DNA]</scope>
    <source>
        <strain evidence="12 13">CCUG 69366</strain>
    </source>
</reference>
<dbReference type="GO" id="GO:0005829">
    <property type="term" value="C:cytosol"/>
    <property type="evidence" value="ECO:0007669"/>
    <property type="project" value="TreeGrafter"/>
</dbReference>
<dbReference type="OrthoDB" id="9770610at2"/>
<dbReference type="NCBIfam" id="NF006698">
    <property type="entry name" value="PRK09243.1-5"/>
    <property type="match status" value="1"/>
</dbReference>
<dbReference type="NCBIfam" id="TIGR01513">
    <property type="entry name" value="NAPRTase_put"/>
    <property type="match status" value="1"/>
</dbReference>
<dbReference type="CDD" id="cd01570">
    <property type="entry name" value="NAPRTase_A"/>
    <property type="match status" value="1"/>
</dbReference>
<dbReference type="EMBL" id="PTJO01000003">
    <property type="protein sequence ID" value="RNE49700.1"/>
    <property type="molecule type" value="Genomic_DNA"/>
</dbReference>
<sequence>MSLSLVTLPPTWQYPDICWIPIGSSSTKVCSVNSTSNQVQTSSLPPKRSTSLLTDKYELTMLQAALRDGTAHRDCAFEVFSRRLPNERRYGVVAGTARVLRAVQDFVFTEQQLEHLDFLDEETLDYLRKYRFTGQIDGYREGELYFPYSPLLTVRGTFAECVILETVILSIMNSDSAVASAAARMVTAADGRQIIEMGSRRTHEYAAVTASRAAYLAGFHATSNLEASLRYGIPGSGTSAHAWTLAHINEDGTPNEAAAFRSQIETLGVDTILLVDTYDITQGVKTAIEVAGTELGGVRIDSGDLGAITRRVRQQLDDLGAYDTKIVVSSDLDEFAIAGLRGDPVDVFGVGTSVVTGSGASTASMVYKLVEVDGHPVAKRSRGKATIGGAKQAARAHRSSGVAVEEIVHPFGIETPTIGRLSTTCLTHPMMRDGALVEGLPTLEQSRTYLAAQLLTLPWEGLALSRDEPAISTRFMSFPTS</sequence>
<keyword evidence="5 9" id="KW-0436">Ligase</keyword>
<dbReference type="Pfam" id="PF04095">
    <property type="entry name" value="NAPRTase"/>
    <property type="match status" value="1"/>
</dbReference>
<dbReference type="SUPFAM" id="SSF54675">
    <property type="entry name" value="Nicotinate/Quinolinate PRTase N-terminal domain-like"/>
    <property type="match status" value="1"/>
</dbReference>
<dbReference type="InterPro" id="IPR007229">
    <property type="entry name" value="Nic_PRibTrfase-Fam"/>
</dbReference>
<comment type="pathway">
    <text evidence="1 9">Cofactor biosynthesis; NAD(+) biosynthesis; nicotinate D-ribonucleotide from nicotinate: step 1/1.</text>
</comment>
<organism evidence="12 13">
    <name type="scientific">Corynebacterium alimapuense</name>
    <dbReference type="NCBI Taxonomy" id="1576874"/>
    <lineage>
        <taxon>Bacteria</taxon>
        <taxon>Bacillati</taxon>
        <taxon>Actinomycetota</taxon>
        <taxon>Actinomycetes</taxon>
        <taxon>Mycobacteriales</taxon>
        <taxon>Corynebacteriaceae</taxon>
        <taxon>Corynebacterium</taxon>
    </lineage>
</organism>
<dbReference type="GO" id="GO:0034355">
    <property type="term" value="P:NAD+ biosynthetic process via the salvage pathway"/>
    <property type="evidence" value="ECO:0007669"/>
    <property type="project" value="TreeGrafter"/>
</dbReference>
<evidence type="ECO:0000256" key="1">
    <source>
        <dbReference type="ARBA" id="ARBA00004952"/>
    </source>
</evidence>
<comment type="similarity">
    <text evidence="2 9">Belongs to the NAPRTase family.</text>
</comment>
<evidence type="ECO:0000256" key="5">
    <source>
        <dbReference type="ARBA" id="ARBA00022598"/>
    </source>
</evidence>
<dbReference type="EC" id="6.3.4.21" evidence="3 9"/>